<evidence type="ECO:0000256" key="1">
    <source>
        <dbReference type="ARBA" id="ARBA00010552"/>
    </source>
</evidence>
<dbReference type="GO" id="GO:0019239">
    <property type="term" value="F:deaminase activity"/>
    <property type="evidence" value="ECO:0007669"/>
    <property type="project" value="TreeGrafter"/>
</dbReference>
<name>F9FXV9_FUSOF</name>
<dbReference type="PANTHER" id="PTHR11803">
    <property type="entry name" value="2-IMINOBUTANOATE/2-IMINOPROPANOATE DEAMINASE RIDA"/>
    <property type="match status" value="1"/>
</dbReference>
<evidence type="ECO:0000313" key="2">
    <source>
        <dbReference type="EMBL" id="EGU78247.1"/>
    </source>
</evidence>
<dbReference type="CDD" id="cd00448">
    <property type="entry name" value="YjgF_YER057c_UK114_family"/>
    <property type="match status" value="1"/>
</dbReference>
<dbReference type="PANTHER" id="PTHR11803:SF22">
    <property type="entry name" value="ENDORIBONUCLEASE FAMILY PROTEIN BRT1, PUTATIVE (AFU_ORTHOLOGUE AFUA_5G03780)-RELATED"/>
    <property type="match status" value="1"/>
</dbReference>
<dbReference type="GO" id="GO:0005829">
    <property type="term" value="C:cytosol"/>
    <property type="evidence" value="ECO:0007669"/>
    <property type="project" value="TreeGrafter"/>
</dbReference>
<proteinExistence type="inferred from homology"/>
<dbReference type="STRING" id="660025.F9FXV9"/>
<comment type="similarity">
    <text evidence="1">Belongs to the RutC family.</text>
</comment>
<dbReference type="GO" id="GO:0005739">
    <property type="term" value="C:mitochondrion"/>
    <property type="evidence" value="ECO:0007669"/>
    <property type="project" value="UniProtKB-ARBA"/>
</dbReference>
<gene>
    <name evidence="2" type="ORF">FOXB_11241</name>
</gene>
<dbReference type="InterPro" id="IPR035959">
    <property type="entry name" value="RutC-like_sf"/>
</dbReference>
<dbReference type="NCBIfam" id="TIGR00004">
    <property type="entry name" value="Rid family detoxifying hydrolase"/>
    <property type="match status" value="1"/>
</dbReference>
<reference evidence="2" key="1">
    <citation type="journal article" date="2012" name="Mol. Plant Microbe Interact.">
        <title>A highly conserved effector in Fusarium oxysporum is required for full virulence on Arabidopsis.</title>
        <authorList>
            <person name="Thatcher L.F."/>
            <person name="Gardiner D.M."/>
            <person name="Kazan K."/>
            <person name="Manners J."/>
        </authorList>
    </citation>
    <scope>NUCLEOTIDE SEQUENCE [LARGE SCALE GENOMIC DNA]</scope>
    <source>
        <strain evidence="2">Fo5176</strain>
    </source>
</reference>
<accession>F9FXV9</accession>
<dbReference type="OrthoDB" id="309640at2759"/>
<sequence length="131" mass="14192">MPGKTPVNTTKAPKALPGIYNQAIVANGMVFCSGVVALDSDTMKIKEGDVKAHTVCNLLDITQEFILEAAGTSLDNAVKVNVFLSDMNDFAAMNEVYMQYWGDVKPCRTCVSVKTLPYNTDVEIECIAVLP</sequence>
<dbReference type="InterPro" id="IPR006175">
    <property type="entry name" value="YjgF/YER057c/UK114"/>
</dbReference>
<organism evidence="2">
    <name type="scientific">Fusarium oxysporum (strain Fo5176)</name>
    <name type="common">Fusarium vascular wilt</name>
    <dbReference type="NCBI Taxonomy" id="660025"/>
    <lineage>
        <taxon>Eukaryota</taxon>
        <taxon>Fungi</taxon>
        <taxon>Dikarya</taxon>
        <taxon>Ascomycota</taxon>
        <taxon>Pezizomycotina</taxon>
        <taxon>Sordariomycetes</taxon>
        <taxon>Hypocreomycetidae</taxon>
        <taxon>Hypocreales</taxon>
        <taxon>Nectriaceae</taxon>
        <taxon>Fusarium</taxon>
        <taxon>Fusarium oxysporum species complex</taxon>
    </lineage>
</organism>
<dbReference type="EMBL" id="AFQF01002830">
    <property type="protein sequence ID" value="EGU78247.1"/>
    <property type="molecule type" value="Genomic_DNA"/>
</dbReference>
<dbReference type="InterPro" id="IPR006056">
    <property type="entry name" value="RidA"/>
</dbReference>
<dbReference type="SUPFAM" id="SSF55298">
    <property type="entry name" value="YjgF-like"/>
    <property type="match status" value="1"/>
</dbReference>
<dbReference type="Pfam" id="PF01042">
    <property type="entry name" value="Ribonuc_L-PSP"/>
    <property type="match status" value="1"/>
</dbReference>
<dbReference type="AlphaFoldDB" id="F9FXV9"/>
<protein>
    <submittedName>
        <fullName evidence="2">Uncharacterized protein</fullName>
    </submittedName>
</protein>
<dbReference type="Gene3D" id="3.30.1330.40">
    <property type="entry name" value="RutC-like"/>
    <property type="match status" value="1"/>
</dbReference>
<comment type="caution">
    <text evidence="2">The sequence shown here is derived from an EMBL/GenBank/DDBJ whole genome shotgun (WGS) entry which is preliminary data.</text>
</comment>
<dbReference type="FunFam" id="3.30.1330.40:FF:000001">
    <property type="entry name" value="L-PSP family endoribonuclease"/>
    <property type="match status" value="1"/>
</dbReference>